<feature type="compositionally biased region" description="Pro residues" evidence="1">
    <location>
        <begin position="144"/>
        <end position="154"/>
    </location>
</feature>
<proteinExistence type="predicted"/>
<feature type="transmembrane region" description="Helical" evidence="2">
    <location>
        <begin position="349"/>
        <end position="370"/>
    </location>
</feature>
<feature type="region of interest" description="Disordered" evidence="1">
    <location>
        <begin position="85"/>
        <end position="178"/>
    </location>
</feature>
<name>A0A2S8FI27_9BACT</name>
<feature type="region of interest" description="Disordered" evidence="1">
    <location>
        <begin position="199"/>
        <end position="230"/>
    </location>
</feature>
<dbReference type="AlphaFoldDB" id="A0A2S8FI27"/>
<feature type="compositionally biased region" description="Polar residues" evidence="1">
    <location>
        <begin position="133"/>
        <end position="142"/>
    </location>
</feature>
<feature type="transmembrane region" description="Helical" evidence="2">
    <location>
        <begin position="12"/>
        <end position="37"/>
    </location>
</feature>
<feature type="compositionally biased region" description="Low complexity" evidence="1">
    <location>
        <begin position="155"/>
        <end position="169"/>
    </location>
</feature>
<evidence type="ECO:0000313" key="4">
    <source>
        <dbReference type="Proteomes" id="UP000239388"/>
    </source>
</evidence>
<feature type="transmembrane region" description="Helical" evidence="2">
    <location>
        <begin position="43"/>
        <end position="66"/>
    </location>
</feature>
<comment type="caution">
    <text evidence="3">The sequence shown here is derived from an EMBL/GenBank/DDBJ whole genome shotgun (WGS) entry which is preliminary data.</text>
</comment>
<dbReference type="RefSeq" id="WP_105356651.1">
    <property type="nucleotide sequence ID" value="NZ_PUIB01000019.1"/>
</dbReference>
<feature type="compositionally biased region" description="Low complexity" evidence="1">
    <location>
        <begin position="218"/>
        <end position="229"/>
    </location>
</feature>
<dbReference type="OrthoDB" id="288818at2"/>
<feature type="transmembrane region" description="Helical" evidence="2">
    <location>
        <begin position="382"/>
        <end position="406"/>
    </location>
</feature>
<accession>A0A2S8FI27</accession>
<keyword evidence="2" id="KW-0812">Transmembrane</keyword>
<dbReference type="Proteomes" id="UP000239388">
    <property type="component" value="Unassembled WGS sequence"/>
</dbReference>
<evidence type="ECO:0000313" key="3">
    <source>
        <dbReference type="EMBL" id="PQO31594.1"/>
    </source>
</evidence>
<evidence type="ECO:0000256" key="1">
    <source>
        <dbReference type="SAM" id="MobiDB-lite"/>
    </source>
</evidence>
<keyword evidence="2" id="KW-0472">Membrane</keyword>
<keyword evidence="2" id="KW-1133">Transmembrane helix</keyword>
<gene>
    <name evidence="3" type="ORF">C5Y98_19450</name>
</gene>
<sequence>MYQSEPNMAFGILLVALLGMLVLGALSAVVVGLVLVATKGGRILVGIGLASLFFVLILAGGLFRVVGYRTTEVIPSSVTQVAEEPLRPRAIAPPKEIPLDAKPADEAAPQPKPPQEVKAEVEELPPEDPQPSTPARTLSSSPDYPFPDVRPPNFPSNFGPFGPNRGGRFASSASPDPHAEIQRLREQAMNGLYERMHGIPTISNEPQEPVENEPETPSEPIAEPESIIPPGRPAWVEQAPVWEDDGTCLVAVSSGPFERGMDCRKTLENETRIALREFTNDYLDNAYAAEKLGSQLDELSESVVVETYREELNASVGPMQQWHSLLKFDGTLQQKLRELWLAQRQVSRIVYIGAGFLGLLGILSIFYVGMSLTGEGTKVSPWLVSAGTVVALGGLLVVGVIFVQVFPML</sequence>
<organism evidence="3 4">
    <name type="scientific">Blastopirellula marina</name>
    <dbReference type="NCBI Taxonomy" id="124"/>
    <lineage>
        <taxon>Bacteria</taxon>
        <taxon>Pseudomonadati</taxon>
        <taxon>Planctomycetota</taxon>
        <taxon>Planctomycetia</taxon>
        <taxon>Pirellulales</taxon>
        <taxon>Pirellulaceae</taxon>
        <taxon>Blastopirellula</taxon>
    </lineage>
</organism>
<evidence type="ECO:0000256" key="2">
    <source>
        <dbReference type="SAM" id="Phobius"/>
    </source>
</evidence>
<dbReference type="EMBL" id="PUIB01000019">
    <property type="protein sequence ID" value="PQO31594.1"/>
    <property type="molecule type" value="Genomic_DNA"/>
</dbReference>
<reference evidence="3 4" key="1">
    <citation type="submission" date="2018-02" db="EMBL/GenBank/DDBJ databases">
        <title>Comparative genomes isolates from brazilian mangrove.</title>
        <authorList>
            <person name="Araujo J.E."/>
            <person name="Taketani R.G."/>
            <person name="Silva M.C.P."/>
            <person name="Loureco M.V."/>
            <person name="Andreote F.D."/>
        </authorList>
    </citation>
    <scope>NUCLEOTIDE SEQUENCE [LARGE SCALE GENOMIC DNA]</scope>
    <source>
        <strain evidence="3 4">NAP PRIS-MGV</strain>
    </source>
</reference>
<protein>
    <submittedName>
        <fullName evidence="3">Uncharacterized protein</fullName>
    </submittedName>
</protein>